<dbReference type="Proteomes" id="UP001186944">
    <property type="component" value="Unassembled WGS sequence"/>
</dbReference>
<evidence type="ECO:0000259" key="10">
    <source>
        <dbReference type="PROSITE" id="PS50071"/>
    </source>
</evidence>
<dbReference type="GO" id="GO:0009653">
    <property type="term" value="P:anatomical structure morphogenesis"/>
    <property type="evidence" value="ECO:0007669"/>
    <property type="project" value="UniProtKB-ARBA"/>
</dbReference>
<dbReference type="PROSITE" id="PS00033">
    <property type="entry name" value="ENGRAILED"/>
    <property type="match status" value="1"/>
</dbReference>
<dbReference type="PRINTS" id="PR00024">
    <property type="entry name" value="HOMEOBOX"/>
</dbReference>
<proteinExistence type="inferred from homology"/>
<dbReference type="InterPro" id="IPR050720">
    <property type="entry name" value="Engrailed_Homeobox_TFs"/>
</dbReference>
<accession>A0AA88XTM9</accession>
<dbReference type="SUPFAM" id="SSF46689">
    <property type="entry name" value="Homeodomain-like"/>
    <property type="match status" value="1"/>
</dbReference>
<gene>
    <name evidence="11" type="ORF">FSP39_020682</name>
</gene>
<evidence type="ECO:0000313" key="11">
    <source>
        <dbReference type="EMBL" id="KAK3091548.1"/>
    </source>
</evidence>
<keyword evidence="3 6" id="KW-0238">DNA-binding</keyword>
<dbReference type="EMBL" id="VSWD01000010">
    <property type="protein sequence ID" value="KAK3091548.1"/>
    <property type="molecule type" value="Genomic_DNA"/>
</dbReference>
<dbReference type="InterPro" id="IPR020479">
    <property type="entry name" value="HD_metazoa"/>
</dbReference>
<evidence type="ECO:0000256" key="1">
    <source>
        <dbReference type="ARBA" id="ARBA00004123"/>
    </source>
</evidence>
<feature type="region of interest" description="Disordered" evidence="9">
    <location>
        <begin position="113"/>
        <end position="141"/>
    </location>
</feature>
<feature type="region of interest" description="Disordered" evidence="9">
    <location>
        <begin position="154"/>
        <end position="180"/>
    </location>
</feature>
<sequence length="263" mass="29818">MYEEDDDVIVKVEIESDIEENDGDAEMDNGQNDQNIDRASPLQNVQNGPFTNFSIAEILKPTFGQRPCIVQRSRQLNHNSYNIQHAMSGTTLKMSPVFKVTTPVLKTSPVFVSRPSHSYKDENTSPASSPGTSPSSDSGGPNLPLPAWVYCTRYSDRPSSGPRTRKMKKKEKITPEDKRPRTAFSNDQLQRLKREFDSCQYLTEQRRRDLARELQLSEGQIKIWFQNKRAKVKKSAGSKNLLALHLMAQGLYNHATLKLDDEC</sequence>
<evidence type="ECO:0000256" key="3">
    <source>
        <dbReference type="ARBA" id="ARBA00023125"/>
    </source>
</evidence>
<evidence type="ECO:0000256" key="5">
    <source>
        <dbReference type="ARBA" id="ARBA00023242"/>
    </source>
</evidence>
<comment type="caution">
    <text evidence="11">The sequence shown here is derived from an EMBL/GenBank/DDBJ whole genome shotgun (WGS) entry which is preliminary data.</text>
</comment>
<feature type="compositionally biased region" description="Acidic residues" evidence="9">
    <location>
        <begin position="16"/>
        <end position="27"/>
    </location>
</feature>
<dbReference type="GO" id="GO:0005634">
    <property type="term" value="C:nucleus"/>
    <property type="evidence" value="ECO:0007669"/>
    <property type="project" value="UniProtKB-SubCell"/>
</dbReference>
<dbReference type="GO" id="GO:0000981">
    <property type="term" value="F:DNA-binding transcription factor activity, RNA polymerase II-specific"/>
    <property type="evidence" value="ECO:0007669"/>
    <property type="project" value="InterPro"/>
</dbReference>
<comment type="subcellular location">
    <subcellularLocation>
        <location evidence="1 6 7">Nucleus</location>
    </subcellularLocation>
</comment>
<dbReference type="Gene3D" id="1.10.10.60">
    <property type="entry name" value="Homeodomain-like"/>
    <property type="match status" value="1"/>
</dbReference>
<dbReference type="SMART" id="SM00389">
    <property type="entry name" value="HOX"/>
    <property type="match status" value="1"/>
</dbReference>
<dbReference type="GO" id="GO:0000978">
    <property type="term" value="F:RNA polymerase II cis-regulatory region sequence-specific DNA binding"/>
    <property type="evidence" value="ECO:0007669"/>
    <property type="project" value="TreeGrafter"/>
</dbReference>
<evidence type="ECO:0000256" key="8">
    <source>
        <dbReference type="RuleBase" id="RU510713"/>
    </source>
</evidence>
<protein>
    <recommendedName>
        <fullName evidence="8">Homeobox protein engrailed-like</fullName>
    </recommendedName>
</protein>
<evidence type="ECO:0000256" key="9">
    <source>
        <dbReference type="SAM" id="MobiDB-lite"/>
    </source>
</evidence>
<keyword evidence="2" id="KW-0217">Developmental protein</keyword>
<dbReference type="InterPro" id="IPR001356">
    <property type="entry name" value="HD"/>
</dbReference>
<organism evidence="11 12">
    <name type="scientific">Pinctada imbricata</name>
    <name type="common">Atlantic pearl-oyster</name>
    <name type="synonym">Pinctada martensii</name>
    <dbReference type="NCBI Taxonomy" id="66713"/>
    <lineage>
        <taxon>Eukaryota</taxon>
        <taxon>Metazoa</taxon>
        <taxon>Spiralia</taxon>
        <taxon>Lophotrochozoa</taxon>
        <taxon>Mollusca</taxon>
        <taxon>Bivalvia</taxon>
        <taxon>Autobranchia</taxon>
        <taxon>Pteriomorphia</taxon>
        <taxon>Pterioida</taxon>
        <taxon>Pterioidea</taxon>
        <taxon>Pteriidae</taxon>
        <taxon>Pinctada</taxon>
    </lineage>
</organism>
<feature type="domain" description="Homeobox" evidence="10">
    <location>
        <begin position="175"/>
        <end position="235"/>
    </location>
</feature>
<dbReference type="Pfam" id="PF10525">
    <property type="entry name" value="Engrail_1_C_sig"/>
    <property type="match status" value="1"/>
</dbReference>
<dbReference type="InterPro" id="IPR000747">
    <property type="entry name" value="HD_engrailed"/>
</dbReference>
<dbReference type="Pfam" id="PF00046">
    <property type="entry name" value="Homeodomain"/>
    <property type="match status" value="1"/>
</dbReference>
<feature type="region of interest" description="Disordered" evidence="9">
    <location>
        <begin position="16"/>
        <end position="45"/>
    </location>
</feature>
<reference evidence="11" key="1">
    <citation type="submission" date="2019-08" db="EMBL/GenBank/DDBJ databases">
        <title>The improved chromosome-level genome for the pearl oyster Pinctada fucata martensii using PacBio sequencing and Hi-C.</title>
        <authorList>
            <person name="Zheng Z."/>
        </authorList>
    </citation>
    <scope>NUCLEOTIDE SEQUENCE</scope>
    <source>
        <strain evidence="11">ZZ-2019</strain>
        <tissue evidence="11">Adductor muscle</tissue>
    </source>
</reference>
<keyword evidence="12" id="KW-1185">Reference proteome</keyword>
<dbReference type="PANTHER" id="PTHR24341">
    <property type="entry name" value="HOMEOBOX PROTEIN ENGRAILED"/>
    <property type="match status" value="1"/>
</dbReference>
<name>A0AA88XTM9_PINIB</name>
<dbReference type="GO" id="GO:0030182">
    <property type="term" value="P:neuron differentiation"/>
    <property type="evidence" value="ECO:0007669"/>
    <property type="project" value="TreeGrafter"/>
</dbReference>
<evidence type="ECO:0000256" key="4">
    <source>
        <dbReference type="ARBA" id="ARBA00023155"/>
    </source>
</evidence>
<dbReference type="InterPro" id="IPR017970">
    <property type="entry name" value="Homeobox_CS"/>
</dbReference>
<comment type="similarity">
    <text evidence="8">Belongs to the Engrailed homeobox family.</text>
</comment>
<dbReference type="CDD" id="cd00086">
    <property type="entry name" value="homeodomain"/>
    <property type="match status" value="1"/>
</dbReference>
<evidence type="ECO:0000256" key="2">
    <source>
        <dbReference type="ARBA" id="ARBA00022473"/>
    </source>
</evidence>
<feature type="DNA-binding region" description="Homeobox" evidence="6">
    <location>
        <begin position="177"/>
        <end position="236"/>
    </location>
</feature>
<feature type="compositionally biased region" description="Low complexity" evidence="9">
    <location>
        <begin position="125"/>
        <end position="141"/>
    </location>
</feature>
<dbReference type="PRINTS" id="PR00026">
    <property type="entry name" value="ENGRAILED"/>
</dbReference>
<dbReference type="InterPro" id="IPR019549">
    <property type="entry name" value="Homeobox-engrailed_C-terminal"/>
</dbReference>
<dbReference type="AlphaFoldDB" id="A0AA88XTM9"/>
<evidence type="ECO:0000256" key="7">
    <source>
        <dbReference type="RuleBase" id="RU000682"/>
    </source>
</evidence>
<evidence type="ECO:0000313" key="12">
    <source>
        <dbReference type="Proteomes" id="UP001186944"/>
    </source>
</evidence>
<keyword evidence="5 6" id="KW-0539">Nucleus</keyword>
<dbReference type="PROSITE" id="PS50071">
    <property type="entry name" value="HOMEOBOX_2"/>
    <property type="match status" value="1"/>
</dbReference>
<dbReference type="PROSITE" id="PS00027">
    <property type="entry name" value="HOMEOBOX_1"/>
    <property type="match status" value="1"/>
</dbReference>
<keyword evidence="4 6" id="KW-0371">Homeobox</keyword>
<dbReference type="InterPro" id="IPR019737">
    <property type="entry name" value="Homeobox-engrailed_CS"/>
</dbReference>
<dbReference type="PANTHER" id="PTHR24341:SF6">
    <property type="entry name" value="HOMEOBOX PROTEIN INVECTED"/>
    <property type="match status" value="1"/>
</dbReference>
<evidence type="ECO:0000256" key="6">
    <source>
        <dbReference type="PROSITE-ProRule" id="PRU00108"/>
    </source>
</evidence>
<dbReference type="InterPro" id="IPR009057">
    <property type="entry name" value="Homeodomain-like_sf"/>
</dbReference>
<dbReference type="FunFam" id="1.10.10.60:FF:000189">
    <property type="entry name" value="Homeobox protein engrailed-like"/>
    <property type="match status" value="1"/>
</dbReference>